<accession>A0A0M0K5Q5</accession>
<comment type="caution">
    <text evidence="1">The sequence shown here is derived from an EMBL/GenBank/DDBJ whole genome shotgun (WGS) entry which is preliminary data.</text>
</comment>
<name>A0A0M0K5Q5_9EUKA</name>
<keyword evidence="2" id="KW-1185">Reference proteome</keyword>
<dbReference type="EMBL" id="JWZX01001314">
    <property type="protein sequence ID" value="KOO34150.1"/>
    <property type="molecule type" value="Genomic_DNA"/>
</dbReference>
<protein>
    <recommendedName>
        <fullName evidence="3">CMP/dCMP-type deaminase domain-containing protein</fullName>
    </recommendedName>
</protein>
<evidence type="ECO:0000313" key="1">
    <source>
        <dbReference type="EMBL" id="KOO34150.1"/>
    </source>
</evidence>
<organism evidence="1 2">
    <name type="scientific">Chrysochromulina tobinii</name>
    <dbReference type="NCBI Taxonomy" id="1460289"/>
    <lineage>
        <taxon>Eukaryota</taxon>
        <taxon>Haptista</taxon>
        <taxon>Haptophyta</taxon>
        <taxon>Prymnesiophyceae</taxon>
        <taxon>Prymnesiales</taxon>
        <taxon>Chrysochromulinaceae</taxon>
        <taxon>Chrysochromulina</taxon>
    </lineage>
</organism>
<feature type="non-terminal residue" evidence="1">
    <location>
        <position position="1"/>
    </location>
</feature>
<evidence type="ECO:0008006" key="3">
    <source>
        <dbReference type="Google" id="ProtNLM"/>
    </source>
</evidence>
<evidence type="ECO:0000313" key="2">
    <source>
        <dbReference type="Proteomes" id="UP000037460"/>
    </source>
</evidence>
<dbReference type="Proteomes" id="UP000037460">
    <property type="component" value="Unassembled WGS sequence"/>
</dbReference>
<gene>
    <name evidence="1" type="ORF">Ctob_008118</name>
</gene>
<proteinExistence type="predicted"/>
<reference evidence="2" key="1">
    <citation type="journal article" date="2015" name="PLoS Genet.">
        <title>Genome Sequence and Transcriptome Analyses of Chrysochromulina tobin: Metabolic Tools for Enhanced Algal Fitness in the Prominent Order Prymnesiales (Haptophyceae).</title>
        <authorList>
            <person name="Hovde B.T."/>
            <person name="Deodato C.R."/>
            <person name="Hunsperger H.M."/>
            <person name="Ryken S.A."/>
            <person name="Yost W."/>
            <person name="Jha R.K."/>
            <person name="Patterson J."/>
            <person name="Monnat R.J. Jr."/>
            <person name="Barlow S.B."/>
            <person name="Starkenburg S.R."/>
            <person name="Cattolico R.A."/>
        </authorList>
    </citation>
    <scope>NUCLEOTIDE SEQUENCE</scope>
    <source>
        <strain evidence="2">CCMP291</strain>
    </source>
</reference>
<dbReference type="AlphaFoldDB" id="A0A0M0K5Q5"/>
<sequence>HRVASHSVASALIHQPETEQQSCAAISAFWRLLPSRQSNHLRQRSTAPCSCAAARCSASATTRRARATPRSPARRTRPRFTRRWRLWSPFRGFYKAQAYNYDHPKRRKNSLRHCDLYVVRVLPEGRQLQGTAQRDPAGRFGLSQPCMRCLRTLEAFGVQRVIFSTGEQGADGTIGCEIHPVTRLLQSSAHSGHCSRGDEEAIARGALRCQAASWCSRCSPRS</sequence>